<dbReference type="Pfam" id="PF12638">
    <property type="entry name" value="Staygreen"/>
    <property type="match status" value="1"/>
</dbReference>
<gene>
    <name evidence="3" type="ORF">GH741_11515</name>
</gene>
<dbReference type="PANTHER" id="PTHR31750:SF4">
    <property type="entry name" value="LP06106P"/>
    <property type="match status" value="1"/>
</dbReference>
<evidence type="ECO:0000259" key="2">
    <source>
        <dbReference type="Pfam" id="PF12638"/>
    </source>
</evidence>
<keyword evidence="4" id="KW-1185">Reference proteome</keyword>
<dbReference type="Proteomes" id="UP000799092">
    <property type="component" value="Unassembled WGS sequence"/>
</dbReference>
<dbReference type="OrthoDB" id="1684395at2"/>
<sequence>MSTFIPQKLSVKIIPPATHAQPIEGRKYTLTHSDVTGQLFLATGYVYHYRDINWEMRDEVLAEWKKDLQCRFSLVGNAYVDQGEFSEDEAEFRLKIFKKEMDTALKGILYGDQQFFSYYPNLLDAPIYIYYHSSYPQYRQLLYYGTPRDYLVQIYSEVQFP</sequence>
<organism evidence="3 4">
    <name type="scientific">Aquibacillus halophilus</name>
    <dbReference type="NCBI Taxonomy" id="930132"/>
    <lineage>
        <taxon>Bacteria</taxon>
        <taxon>Bacillati</taxon>
        <taxon>Bacillota</taxon>
        <taxon>Bacilli</taxon>
        <taxon>Bacillales</taxon>
        <taxon>Bacillaceae</taxon>
        <taxon>Aquibacillus</taxon>
    </lineage>
</organism>
<evidence type="ECO:0000256" key="1">
    <source>
        <dbReference type="ARBA" id="ARBA00022946"/>
    </source>
</evidence>
<proteinExistence type="predicted"/>
<keyword evidence="1" id="KW-0809">Transit peptide</keyword>
<protein>
    <recommendedName>
        <fullName evidence="2">Staygreen protein domain-containing protein</fullName>
    </recommendedName>
</protein>
<evidence type="ECO:0000313" key="4">
    <source>
        <dbReference type="Proteomes" id="UP000799092"/>
    </source>
</evidence>
<dbReference type="RefSeq" id="WP_153736938.1">
    <property type="nucleotide sequence ID" value="NZ_WJNG01000008.1"/>
</dbReference>
<dbReference type="AlphaFoldDB" id="A0A6A8DCD9"/>
<dbReference type="EMBL" id="WJNG01000008">
    <property type="protein sequence ID" value="MRH43308.1"/>
    <property type="molecule type" value="Genomic_DNA"/>
</dbReference>
<evidence type="ECO:0000313" key="3">
    <source>
        <dbReference type="EMBL" id="MRH43308.1"/>
    </source>
</evidence>
<dbReference type="InterPro" id="IPR024438">
    <property type="entry name" value="Staygreen"/>
</dbReference>
<reference evidence="3" key="1">
    <citation type="submission" date="2019-11" db="EMBL/GenBank/DDBJ databases">
        <authorList>
            <person name="Li J."/>
        </authorList>
    </citation>
    <scope>NUCLEOTIDE SEQUENCE</scope>
    <source>
        <strain evidence="3">B6B</strain>
    </source>
</reference>
<comment type="caution">
    <text evidence="3">The sequence shown here is derived from an EMBL/GenBank/DDBJ whole genome shotgun (WGS) entry which is preliminary data.</text>
</comment>
<name>A0A6A8DCD9_9BACI</name>
<accession>A0A6A8DCD9</accession>
<feature type="domain" description="Staygreen protein" evidence="2">
    <location>
        <begin position="4"/>
        <end position="150"/>
    </location>
</feature>
<dbReference type="PANTHER" id="PTHR31750">
    <property type="entry name" value="PROTEIN STAY-GREEN 1, CHLOROPLASTIC-RELATED"/>
    <property type="match status" value="1"/>
</dbReference>